<comment type="function">
    <text evidence="7">Acts as a chaperone.</text>
</comment>
<keyword evidence="5 7" id="KW-0067">ATP-binding</keyword>
<dbReference type="Pfam" id="PF00012">
    <property type="entry name" value="HSP70"/>
    <property type="match status" value="1"/>
</dbReference>
<organism evidence="11 12">
    <name type="scientific">Marinobacterium alkalitolerans</name>
    <dbReference type="NCBI Taxonomy" id="1542925"/>
    <lineage>
        <taxon>Bacteria</taxon>
        <taxon>Pseudomonadati</taxon>
        <taxon>Pseudomonadota</taxon>
        <taxon>Gammaproteobacteria</taxon>
        <taxon>Oceanospirillales</taxon>
        <taxon>Oceanospirillaceae</taxon>
        <taxon>Marinobacterium</taxon>
    </lineage>
</organism>
<keyword evidence="7" id="KW-0143">Chaperone</keyword>
<dbReference type="SUPFAM" id="SSF100934">
    <property type="entry name" value="Heat shock protein 70kD (HSP70), C-terminal subdomain"/>
    <property type="match status" value="1"/>
</dbReference>
<dbReference type="NCBIfam" id="NF001413">
    <property type="entry name" value="PRK00290.1"/>
    <property type="match status" value="1"/>
</dbReference>
<evidence type="ECO:0000313" key="12">
    <source>
        <dbReference type="Proteomes" id="UP000810171"/>
    </source>
</evidence>
<sequence>MSSPHKATETAEQNMGKIIGIDLGTTNSCVAILDGDKTKVIENAEGDRTTPSIIAYTEDGETLVGQPAKRQAVTNPDNTLFAIKRLIGRRFEDNVVQKDIKMVPYKIIAADNGDAWVDVKGQKMAPPQVSAEVLKKMKKTAEDYLGEKVTEAVITVPAYFNDSQRQATKDAGKIAGLEVKRIINEPTAAALAYGMDKSKGDKTVAVYDLGGGTFDISIIEIADVDGEHQFEVLATNGDTFLGGEDFDLAVINYLADEFKKESGIDLHNDPLALQRLKEAAEKAKVELSSAQQTDVNLPYITADATGPKHLNVKLTRSKLESLVEDLVLRSIEPCRTAIQDAGVSASEIDEVILVGGQTRMPLVQQKVADFFGKEPRKDVNPDEAVAIGAAIQGAVLSGDVKDVLLLDVTPLTLGIETMGGVATPLIEKNTTIPTKKSQVFSTAEDNQTAVTIHVVQGERKQASSNKSLGRFDLADIPPAPRGMPQIEVTFDIDANGILNVSAKDKATGKEQSIVIKASSGLNDDEIEQMVRDAEAHAEEDKKFEELTAARNQGDAMIHTAQKTLKDAGDKATDEEKEKIEAAIKELEEALKGSDKEAIESKAEALTEALSAVAQKMYAEAAQAEEAAAGGAEGGAKDAADDVVDAEFEEVKDDDKK</sequence>
<dbReference type="InterPro" id="IPR043129">
    <property type="entry name" value="ATPase_NBD"/>
</dbReference>
<evidence type="ECO:0000256" key="8">
    <source>
        <dbReference type="RuleBase" id="RU003322"/>
    </source>
</evidence>
<dbReference type="Gene3D" id="3.90.640.10">
    <property type="entry name" value="Actin, Chain A, domain 4"/>
    <property type="match status" value="1"/>
</dbReference>
<keyword evidence="4 7" id="KW-0547">Nucleotide-binding</keyword>
<dbReference type="InterPro" id="IPR012725">
    <property type="entry name" value="Chaperone_DnaK"/>
</dbReference>
<feature type="region of interest" description="Disordered" evidence="10">
    <location>
        <begin position="626"/>
        <end position="656"/>
    </location>
</feature>
<dbReference type="Proteomes" id="UP000810171">
    <property type="component" value="Unassembled WGS sequence"/>
</dbReference>
<dbReference type="PROSITE" id="PS01036">
    <property type="entry name" value="HSP70_3"/>
    <property type="match status" value="1"/>
</dbReference>
<dbReference type="SUPFAM" id="SSF53067">
    <property type="entry name" value="Actin-like ATPase domain"/>
    <property type="match status" value="2"/>
</dbReference>
<dbReference type="CDD" id="cd10234">
    <property type="entry name" value="ASKHA_NBD_HSP70_DnaK-like"/>
    <property type="match status" value="1"/>
</dbReference>
<feature type="modified residue" description="Phosphothreonine; by autocatalysis" evidence="7">
    <location>
        <position position="213"/>
    </location>
</feature>
<comment type="induction">
    <text evidence="7">By stress conditions e.g. heat shock.</text>
</comment>
<dbReference type="Gene3D" id="1.20.1270.10">
    <property type="match status" value="1"/>
</dbReference>
<evidence type="ECO:0000256" key="7">
    <source>
        <dbReference type="HAMAP-Rule" id="MF_00332"/>
    </source>
</evidence>
<evidence type="ECO:0000256" key="2">
    <source>
        <dbReference type="ARBA" id="ARBA00014415"/>
    </source>
</evidence>
<comment type="caution">
    <text evidence="11">The sequence shown here is derived from an EMBL/GenBank/DDBJ whole genome shotgun (WGS) entry which is preliminary data.</text>
</comment>
<dbReference type="Gene3D" id="2.60.34.10">
    <property type="entry name" value="Substrate Binding Domain Of DNAk, Chain A, domain 1"/>
    <property type="match status" value="1"/>
</dbReference>
<dbReference type="InterPro" id="IPR018181">
    <property type="entry name" value="Heat_shock_70_CS"/>
</dbReference>
<keyword evidence="9" id="KW-0175">Coiled coil</keyword>
<dbReference type="SUPFAM" id="SSF100920">
    <property type="entry name" value="Heat shock protein 70kD (HSP70), peptide-binding domain"/>
    <property type="match status" value="1"/>
</dbReference>
<dbReference type="NCBIfam" id="NF003520">
    <property type="entry name" value="PRK05183.1"/>
    <property type="match status" value="1"/>
</dbReference>
<evidence type="ECO:0000256" key="10">
    <source>
        <dbReference type="SAM" id="MobiDB-lite"/>
    </source>
</evidence>
<protein>
    <recommendedName>
        <fullName evidence="2 7">Chaperone protein DnaK</fullName>
    </recommendedName>
    <alternativeName>
        <fullName evidence="7">HSP70</fullName>
    </alternativeName>
    <alternativeName>
        <fullName evidence="7">Heat shock 70 kDa protein</fullName>
    </alternativeName>
    <alternativeName>
        <fullName evidence="7">Heat shock protein 70</fullName>
    </alternativeName>
</protein>
<dbReference type="InterPro" id="IPR029047">
    <property type="entry name" value="HSP70_peptide-bd_sf"/>
</dbReference>
<evidence type="ECO:0000256" key="6">
    <source>
        <dbReference type="ARBA" id="ARBA00023016"/>
    </source>
</evidence>
<accession>A0ABS3Z951</accession>
<dbReference type="Gene3D" id="3.30.420.40">
    <property type="match status" value="2"/>
</dbReference>
<dbReference type="NCBIfam" id="TIGR02350">
    <property type="entry name" value="prok_dnaK"/>
    <property type="match status" value="1"/>
</dbReference>
<feature type="coiled-coil region" evidence="9">
    <location>
        <begin position="569"/>
        <end position="615"/>
    </location>
</feature>
<dbReference type="EMBL" id="JACVEW010000006">
    <property type="protein sequence ID" value="MBP0048237.1"/>
    <property type="molecule type" value="Genomic_DNA"/>
</dbReference>
<reference evidence="11 12" key="1">
    <citation type="submission" date="2020-09" db="EMBL/GenBank/DDBJ databases">
        <authorList>
            <person name="Tanuku N.R.S."/>
        </authorList>
    </citation>
    <scope>NUCLEOTIDE SEQUENCE [LARGE SCALE GENOMIC DNA]</scope>
    <source>
        <strain evidence="11 12">AK62</strain>
    </source>
</reference>
<feature type="compositionally biased region" description="Acidic residues" evidence="10">
    <location>
        <begin position="640"/>
        <end position="656"/>
    </location>
</feature>
<dbReference type="PRINTS" id="PR00301">
    <property type="entry name" value="HEATSHOCK70"/>
</dbReference>
<proteinExistence type="evidence at transcript level"/>
<evidence type="ECO:0000256" key="3">
    <source>
        <dbReference type="ARBA" id="ARBA00022553"/>
    </source>
</evidence>
<gene>
    <name evidence="7 11" type="primary">dnaK</name>
    <name evidence="11" type="ORF">H9C73_05770</name>
</gene>
<name>A0ABS3Z951_9GAMM</name>
<dbReference type="HAMAP" id="MF_00332">
    <property type="entry name" value="DnaK"/>
    <property type="match status" value="1"/>
</dbReference>
<dbReference type="InterPro" id="IPR029048">
    <property type="entry name" value="HSP70_C_sf"/>
</dbReference>
<dbReference type="PANTHER" id="PTHR19375">
    <property type="entry name" value="HEAT SHOCK PROTEIN 70KDA"/>
    <property type="match status" value="1"/>
</dbReference>
<keyword evidence="6 7" id="KW-0346">Stress response</keyword>
<dbReference type="PROSITE" id="PS00297">
    <property type="entry name" value="HSP70_1"/>
    <property type="match status" value="1"/>
</dbReference>
<dbReference type="InterPro" id="IPR013126">
    <property type="entry name" value="Hsp_70_fam"/>
</dbReference>
<dbReference type="RefSeq" id="WP_209286851.1">
    <property type="nucleotide sequence ID" value="NZ_JACVEW010000006.1"/>
</dbReference>
<keyword evidence="3 7" id="KW-0597">Phosphoprotein</keyword>
<evidence type="ECO:0000256" key="5">
    <source>
        <dbReference type="ARBA" id="ARBA00022840"/>
    </source>
</evidence>
<comment type="similarity">
    <text evidence="1 7 8">Belongs to the heat shock protein 70 family.</text>
</comment>
<keyword evidence="12" id="KW-1185">Reference proteome</keyword>
<dbReference type="PROSITE" id="PS00329">
    <property type="entry name" value="HSP70_2"/>
    <property type="match status" value="1"/>
</dbReference>
<evidence type="ECO:0000313" key="11">
    <source>
        <dbReference type="EMBL" id="MBP0048237.1"/>
    </source>
</evidence>
<evidence type="ECO:0000256" key="1">
    <source>
        <dbReference type="ARBA" id="ARBA00007381"/>
    </source>
</evidence>
<evidence type="ECO:0000256" key="4">
    <source>
        <dbReference type="ARBA" id="ARBA00022741"/>
    </source>
</evidence>
<evidence type="ECO:0000256" key="9">
    <source>
        <dbReference type="SAM" id="Coils"/>
    </source>
</evidence>